<keyword evidence="2" id="KW-1185">Reference proteome</keyword>
<reference evidence="2" key="1">
    <citation type="submission" date="2017-08" db="EMBL/GenBank/DDBJ databases">
        <authorList>
            <person name="Varghese N."/>
            <person name="Submissions S."/>
        </authorList>
    </citation>
    <scope>NUCLEOTIDE SEQUENCE [LARGE SCALE GENOMIC DNA]</scope>
    <source>
        <strain evidence="2">USBA17B2</strain>
    </source>
</reference>
<evidence type="ECO:0008006" key="3">
    <source>
        <dbReference type="Google" id="ProtNLM"/>
    </source>
</evidence>
<dbReference type="EMBL" id="OBQK01000001">
    <property type="protein sequence ID" value="SOC51423.1"/>
    <property type="molecule type" value="Genomic_DNA"/>
</dbReference>
<dbReference type="Proteomes" id="UP000219688">
    <property type="component" value="Unassembled WGS sequence"/>
</dbReference>
<organism evidence="1 2">
    <name type="scientific">Ornithinimicrobium cerasi</name>
    <dbReference type="NCBI Taxonomy" id="2248773"/>
    <lineage>
        <taxon>Bacteria</taxon>
        <taxon>Bacillati</taxon>
        <taxon>Actinomycetota</taxon>
        <taxon>Actinomycetes</taxon>
        <taxon>Micrococcales</taxon>
        <taxon>Ornithinimicrobiaceae</taxon>
        <taxon>Ornithinimicrobium</taxon>
    </lineage>
</organism>
<accession>A0A285VBP5</accession>
<sequence>MNSPPGRVLAVVVGILVLLAVVAGVLSATRGEGDLPAGSPEAAVQDYVSRVYDRDLEGAAAVLDPEGGCTVEDLERNVHEPDGRVVLRSSEVDGDTALVRVELVHGEDGPLGSGEWAQEESFTLERSQDRWVITGEPWPVFGCAGPEGEKP</sequence>
<protein>
    <recommendedName>
        <fullName evidence="3">Nuclear transport factor 2 family protein</fullName>
    </recommendedName>
</protein>
<name>A0A285VBP5_9MICO</name>
<dbReference type="AlphaFoldDB" id="A0A285VBP5"/>
<gene>
    <name evidence="1" type="ORF">SAMN05421879_101189</name>
</gene>
<evidence type="ECO:0000313" key="2">
    <source>
        <dbReference type="Proteomes" id="UP000219688"/>
    </source>
</evidence>
<evidence type="ECO:0000313" key="1">
    <source>
        <dbReference type="EMBL" id="SOC51423.1"/>
    </source>
</evidence>
<dbReference type="RefSeq" id="WP_097186415.1">
    <property type="nucleotide sequence ID" value="NZ_OBQK01000001.1"/>
</dbReference>
<proteinExistence type="predicted"/>